<evidence type="ECO:0000313" key="2">
    <source>
        <dbReference type="EMBL" id="QMS84772.1"/>
    </source>
</evidence>
<feature type="transmembrane region" description="Helical" evidence="1">
    <location>
        <begin position="75"/>
        <end position="95"/>
    </location>
</feature>
<name>A0A7L7KR64_9MOLU</name>
<feature type="transmembrane region" description="Helical" evidence="1">
    <location>
        <begin position="20"/>
        <end position="39"/>
    </location>
</feature>
<dbReference type="KEGG" id="xcl:G4Z02_03060"/>
<feature type="transmembrane region" description="Helical" evidence="1">
    <location>
        <begin position="51"/>
        <end position="69"/>
    </location>
</feature>
<organism evidence="2 3">
    <name type="scientific">Candidatus Xianfuyuplasma coldseepsis</name>
    <dbReference type="NCBI Taxonomy" id="2782163"/>
    <lineage>
        <taxon>Bacteria</taxon>
        <taxon>Bacillati</taxon>
        <taxon>Mycoplasmatota</taxon>
        <taxon>Mollicutes</taxon>
        <taxon>Candidatus Izemoplasmatales</taxon>
        <taxon>Candidatus Izemoplasmataceae</taxon>
        <taxon>Candidatus Xianfuyuplasma</taxon>
    </lineage>
</organism>
<evidence type="ECO:0000256" key="1">
    <source>
        <dbReference type="SAM" id="Phobius"/>
    </source>
</evidence>
<keyword evidence="1" id="KW-0812">Transmembrane</keyword>
<evidence type="ECO:0000313" key="3">
    <source>
        <dbReference type="Proteomes" id="UP000514720"/>
    </source>
</evidence>
<proteinExistence type="predicted"/>
<dbReference type="EMBL" id="CP048914">
    <property type="protein sequence ID" value="QMS84772.1"/>
    <property type="molecule type" value="Genomic_DNA"/>
</dbReference>
<protein>
    <submittedName>
        <fullName evidence="2">TIGR02206 family membrane protein</fullName>
    </submittedName>
</protein>
<feature type="transmembrane region" description="Helical" evidence="1">
    <location>
        <begin position="102"/>
        <end position="120"/>
    </location>
</feature>
<keyword evidence="3" id="KW-1185">Reference proteome</keyword>
<feature type="transmembrane region" description="Helical" evidence="1">
    <location>
        <begin position="163"/>
        <end position="183"/>
    </location>
</feature>
<dbReference type="RefSeq" id="WP_258878393.1">
    <property type="nucleotide sequence ID" value="NZ_CP048914.1"/>
</dbReference>
<dbReference type="NCBIfam" id="TIGR02206">
    <property type="entry name" value="intg_mem_TP0381"/>
    <property type="match status" value="1"/>
</dbReference>
<dbReference type="AlphaFoldDB" id="A0A7L7KR64"/>
<reference evidence="2 3" key="1">
    <citation type="submission" date="2020-02" db="EMBL/GenBank/DDBJ databases">
        <authorList>
            <person name="Zheng R.K."/>
            <person name="Sun C.M."/>
        </authorList>
    </citation>
    <scope>NUCLEOTIDE SEQUENCE [LARGE SCALE GENOMIC DNA]</scope>
    <source>
        <strain evidence="3">zrk13</strain>
    </source>
</reference>
<sequence length="243" mass="28342">MSFFEYAYDPAVKFDMYTSMHVLMLGLTAILFILFFIFHKRIYQSPYEKQIRYGFGSFLIVMLITLITIDTIGGHLYLPLHLCSISYFLAIILLFTNNEKVFNYLFFSGIIGGIVTFAIPELDHAGYNRFRFYEFIIAHSVIIMLPIYYLVNYKYTITLRKTWMGILITNILGFGMLPVNILLDRTGIYPDANFMFTMGAPDDVEGVFGPFPFHFISFEIVLLITFFILYYIAKRYQDKQKAA</sequence>
<keyword evidence="1" id="KW-1133">Transmembrane helix</keyword>
<dbReference type="Pfam" id="PF14808">
    <property type="entry name" value="TMEM164"/>
    <property type="match status" value="1"/>
</dbReference>
<feature type="transmembrane region" description="Helical" evidence="1">
    <location>
        <begin position="211"/>
        <end position="233"/>
    </location>
</feature>
<dbReference type="InterPro" id="IPR011737">
    <property type="entry name" value="CHP02206_TP0381"/>
</dbReference>
<gene>
    <name evidence="2" type="ORF">G4Z02_03060</name>
</gene>
<accession>A0A7L7KR64</accession>
<keyword evidence="1" id="KW-0472">Membrane</keyword>
<feature type="transmembrane region" description="Helical" evidence="1">
    <location>
        <begin position="132"/>
        <end position="151"/>
    </location>
</feature>
<dbReference type="Proteomes" id="UP000514720">
    <property type="component" value="Chromosome"/>
</dbReference>